<dbReference type="Proteomes" id="UP001355207">
    <property type="component" value="Chromosome 8"/>
</dbReference>
<sequence length="222" mass="24946">MSSPTDGNTHQKSANSPRYPTCLLPIKTKINAMLGNNQTSACQSVLYIDHLCDMILQHLDRRDVKKLSLVNSAFFRSATKIRFHTVEDSGLEHFLASTVVCQASLTFDFDNSLEIRFKSTTAHITVDHLRHERKVWNIIARKLGRSLATLKFSDPCDSPRYTGSIQIDFEARDRIRQKAVYTFLNKTYQISCAIAKGSLSLATGESMMDEALNTAKPSLKQS</sequence>
<evidence type="ECO:0008006" key="3">
    <source>
        <dbReference type="Google" id="ProtNLM"/>
    </source>
</evidence>
<reference evidence="1 2" key="1">
    <citation type="submission" date="2024-01" db="EMBL/GenBank/DDBJ databases">
        <title>Comparative genomics of Cryptococcus and Kwoniella reveals pathogenesis evolution and contrasting modes of karyotype evolution via chromosome fusion or intercentromeric recombination.</title>
        <authorList>
            <person name="Coelho M.A."/>
            <person name="David-Palma M."/>
            <person name="Shea T."/>
            <person name="Bowers K."/>
            <person name="McGinley-Smith S."/>
            <person name="Mohammad A.W."/>
            <person name="Gnirke A."/>
            <person name="Yurkov A.M."/>
            <person name="Nowrousian M."/>
            <person name="Sun S."/>
            <person name="Cuomo C.A."/>
            <person name="Heitman J."/>
        </authorList>
    </citation>
    <scope>NUCLEOTIDE SEQUENCE [LARGE SCALE GENOMIC DNA]</scope>
    <source>
        <strain evidence="1 2">CBS 6074</strain>
    </source>
</reference>
<proteinExistence type="predicted"/>
<dbReference type="RefSeq" id="XP_066077926.1">
    <property type="nucleotide sequence ID" value="XM_066221829.1"/>
</dbReference>
<name>A0AAX4K1Y1_9TREE</name>
<evidence type="ECO:0000313" key="1">
    <source>
        <dbReference type="EMBL" id="WWC91163.1"/>
    </source>
</evidence>
<evidence type="ECO:0000313" key="2">
    <source>
        <dbReference type="Proteomes" id="UP001355207"/>
    </source>
</evidence>
<keyword evidence="2" id="KW-1185">Reference proteome</keyword>
<dbReference type="EMBL" id="CP144105">
    <property type="protein sequence ID" value="WWC91163.1"/>
    <property type="molecule type" value="Genomic_DNA"/>
</dbReference>
<dbReference type="GeneID" id="91096774"/>
<organism evidence="1 2">
    <name type="scientific">Kwoniella dendrophila CBS 6074</name>
    <dbReference type="NCBI Taxonomy" id="1295534"/>
    <lineage>
        <taxon>Eukaryota</taxon>
        <taxon>Fungi</taxon>
        <taxon>Dikarya</taxon>
        <taxon>Basidiomycota</taxon>
        <taxon>Agaricomycotina</taxon>
        <taxon>Tremellomycetes</taxon>
        <taxon>Tremellales</taxon>
        <taxon>Cryptococcaceae</taxon>
        <taxon>Kwoniella</taxon>
    </lineage>
</organism>
<protein>
    <recommendedName>
        <fullName evidence="3">F-box domain-containing protein</fullName>
    </recommendedName>
</protein>
<gene>
    <name evidence="1" type="ORF">L201_006104</name>
</gene>
<dbReference type="AlphaFoldDB" id="A0AAX4K1Y1"/>
<accession>A0AAX4K1Y1</accession>